<dbReference type="Proteomes" id="UP001139179">
    <property type="component" value="Unassembled WGS sequence"/>
</dbReference>
<evidence type="ECO:0000313" key="2">
    <source>
        <dbReference type="Proteomes" id="UP001139179"/>
    </source>
</evidence>
<organism evidence="1 2">
    <name type="scientific">Halalkalibacter oceani</name>
    <dbReference type="NCBI Taxonomy" id="1653776"/>
    <lineage>
        <taxon>Bacteria</taxon>
        <taxon>Bacillati</taxon>
        <taxon>Bacillota</taxon>
        <taxon>Bacilli</taxon>
        <taxon>Bacillales</taxon>
        <taxon>Bacillaceae</taxon>
        <taxon>Halalkalibacter</taxon>
    </lineage>
</organism>
<reference evidence="1" key="1">
    <citation type="submission" date="2022-05" db="EMBL/GenBank/DDBJ databases">
        <title>Comparative Genomics of Spacecraft Associated Microbes.</title>
        <authorList>
            <person name="Tran M.T."/>
            <person name="Wright A."/>
            <person name="Seuylemezian A."/>
            <person name="Eisen J."/>
            <person name="Coil D."/>
        </authorList>
    </citation>
    <scope>NUCLEOTIDE SEQUENCE</scope>
    <source>
        <strain evidence="1">214.1.1</strain>
    </source>
</reference>
<keyword evidence="2" id="KW-1185">Reference proteome</keyword>
<dbReference type="AlphaFoldDB" id="A0A9X2IMS9"/>
<dbReference type="EMBL" id="JAMBOL010000006">
    <property type="protein sequence ID" value="MCM3714214.1"/>
    <property type="molecule type" value="Genomic_DNA"/>
</dbReference>
<protein>
    <submittedName>
        <fullName evidence="1">DUF1850 domain-containing protein</fullName>
    </submittedName>
</protein>
<dbReference type="RefSeq" id="WP_251223008.1">
    <property type="nucleotide sequence ID" value="NZ_JAMBOL010000006.1"/>
</dbReference>
<dbReference type="InterPro" id="IPR015001">
    <property type="entry name" value="DUF1850"/>
</dbReference>
<proteinExistence type="predicted"/>
<accession>A0A9X2IMS9</accession>
<name>A0A9X2IMS9_9BACI</name>
<gene>
    <name evidence="1" type="ORF">M3202_08960</name>
</gene>
<dbReference type="Pfam" id="PF08905">
    <property type="entry name" value="DUF1850"/>
    <property type="match status" value="1"/>
</dbReference>
<comment type="caution">
    <text evidence="1">The sequence shown here is derived from an EMBL/GenBank/DDBJ whole genome shotgun (WGS) entry which is preliminary data.</text>
</comment>
<sequence length="149" mass="17152">MKGRLFIVLLCLTACADSGEMTLVVQHQENYEIYKEVQHLKAGDTFSLMWVHSVEHTPWRETYQLTDDGELELIETAFQSFGAGVPHQKGEMTVEHGEVIVRNLDERIDALRWIHSHHVGFELMVDGEPVFQAEDLPHFEKIEIRALPN</sequence>
<evidence type="ECO:0000313" key="1">
    <source>
        <dbReference type="EMBL" id="MCM3714214.1"/>
    </source>
</evidence>